<dbReference type="AlphaFoldDB" id="A0A9Q0XK21"/>
<dbReference type="OrthoDB" id="9940031at2759"/>
<dbReference type="PANTHER" id="PTHR22574">
    <property type="match status" value="1"/>
</dbReference>
<dbReference type="PANTHER" id="PTHR22574:SF14">
    <property type="entry name" value="INTEGRAL MEMBRANE PROTEIN"/>
    <property type="match status" value="1"/>
</dbReference>
<dbReference type="GO" id="GO:0005634">
    <property type="term" value="C:nucleus"/>
    <property type="evidence" value="ECO:0007669"/>
    <property type="project" value="TreeGrafter"/>
</dbReference>
<dbReference type="EMBL" id="JAPFRF010000012">
    <property type="protein sequence ID" value="KAJ7314005.1"/>
    <property type="molecule type" value="Genomic_DNA"/>
</dbReference>
<proteinExistence type="predicted"/>
<comment type="caution">
    <text evidence="1">The sequence shown here is derived from an EMBL/GenBank/DDBJ whole genome shotgun (WGS) entry which is preliminary data.</text>
</comment>
<reference evidence="1" key="1">
    <citation type="journal article" date="2023" name="DNA Res.">
        <title>Chromosome-level genome assembly of Phrynocephalus forsythii using third-generation DNA sequencing and Hi-C analysis.</title>
        <authorList>
            <person name="Qi Y."/>
            <person name="Zhao W."/>
            <person name="Zhao Y."/>
            <person name="Niu C."/>
            <person name="Cao S."/>
            <person name="Zhang Y."/>
        </authorList>
    </citation>
    <scope>NUCLEOTIDE SEQUENCE</scope>
    <source>
        <tissue evidence="1">Muscle</tissue>
    </source>
</reference>
<keyword evidence="2" id="KW-1185">Reference proteome</keyword>
<name>A0A9Q0XK21_9SAUR</name>
<dbReference type="Proteomes" id="UP001142489">
    <property type="component" value="Unassembled WGS sequence"/>
</dbReference>
<sequence>MITAPGKVQKKDLWNNSVKKQTFSGDAPLPGKLGRALQKTEYTMLGKAPIFEGTFVQVTKKGEYIGIHNHPNTVTVGILATNPTLLLPNLMIIAQENRGTVAKGPKAKDLEITRFVPLELVEFFLTT</sequence>
<evidence type="ECO:0000313" key="2">
    <source>
        <dbReference type="Proteomes" id="UP001142489"/>
    </source>
</evidence>
<accession>A0A9Q0XK21</accession>
<gene>
    <name evidence="1" type="ORF">JRQ81_005876</name>
</gene>
<evidence type="ECO:0000313" key="1">
    <source>
        <dbReference type="EMBL" id="KAJ7314005.1"/>
    </source>
</evidence>
<organism evidence="1 2">
    <name type="scientific">Phrynocephalus forsythii</name>
    <dbReference type="NCBI Taxonomy" id="171643"/>
    <lineage>
        <taxon>Eukaryota</taxon>
        <taxon>Metazoa</taxon>
        <taxon>Chordata</taxon>
        <taxon>Craniata</taxon>
        <taxon>Vertebrata</taxon>
        <taxon>Euteleostomi</taxon>
        <taxon>Lepidosauria</taxon>
        <taxon>Squamata</taxon>
        <taxon>Bifurcata</taxon>
        <taxon>Unidentata</taxon>
        <taxon>Episquamata</taxon>
        <taxon>Toxicofera</taxon>
        <taxon>Iguania</taxon>
        <taxon>Acrodonta</taxon>
        <taxon>Agamidae</taxon>
        <taxon>Agaminae</taxon>
        <taxon>Phrynocephalus</taxon>
    </lineage>
</organism>
<protein>
    <submittedName>
        <fullName evidence="1">Uncharacterized protein</fullName>
    </submittedName>
</protein>